<dbReference type="AlphaFoldDB" id="A0A656JJZ8"/>
<dbReference type="Proteomes" id="UP000018849">
    <property type="component" value="Unassembled WGS sequence"/>
</dbReference>
<reference evidence="1 2" key="1">
    <citation type="journal article" date="2013" name="PLoS Pathog.">
        <title>Genomic analysis of the Kiwifruit pathogen Pseudomonas syringae pv. actinidiae provides insight into the origins of an emergent plant disease.</title>
        <authorList>
            <person name="McCann H.C."/>
            <person name="Rikkerink E.H."/>
            <person name="Bertels F."/>
            <person name="Fiers M."/>
            <person name="Lu A."/>
            <person name="Rees-George J."/>
            <person name="Andersen M.T."/>
            <person name="Gleave A.P."/>
            <person name="Haubold B."/>
            <person name="Wohlers M.W."/>
            <person name="Guttman D.S."/>
            <person name="Wang P.W."/>
            <person name="Straub C."/>
            <person name="Vanneste J.L."/>
            <person name="Rainey P.B."/>
            <person name="Templeton M.D."/>
        </authorList>
    </citation>
    <scope>NUCLEOTIDE SEQUENCE [LARGE SCALE GENOMIC DNA]</scope>
    <source>
        <strain evidence="1 2">ICMP 19096</strain>
    </source>
</reference>
<organism evidence="1 2">
    <name type="scientific">Pseudomonas syringae pv. actinidiae ICMP 19096</name>
    <dbReference type="NCBI Taxonomy" id="1194405"/>
    <lineage>
        <taxon>Bacteria</taxon>
        <taxon>Pseudomonadati</taxon>
        <taxon>Pseudomonadota</taxon>
        <taxon>Gammaproteobacteria</taxon>
        <taxon>Pseudomonadales</taxon>
        <taxon>Pseudomonadaceae</taxon>
        <taxon>Pseudomonas</taxon>
        <taxon>Pseudomonas syringae</taxon>
    </lineage>
</organism>
<sequence length="179" mass="19417">MNISMGSIVGNLTAEQPDAQVIIKDFKRCLADYRKHAEAWYGGILDAEQQFQVGDEVGTQDKDSKSSADLYATCPANGKLKLVHSFESARFVPIGNTPVRLVPVVDGLIMGKNEAGASINVTIGPSGIKEVSGLKPNQQYKITFFPNPTSAQIDSLFNSYQGVIGELSGWLTTQWSTDF</sequence>
<name>A0A656JJZ8_PSESF</name>
<feature type="non-terminal residue" evidence="1">
    <location>
        <position position="179"/>
    </location>
</feature>
<comment type="caution">
    <text evidence="1">The sequence shown here is derived from an EMBL/GenBank/DDBJ whole genome shotgun (WGS) entry which is preliminary data.</text>
</comment>
<proteinExistence type="predicted"/>
<gene>
    <name evidence="1" type="ORF">A245_44690</name>
</gene>
<dbReference type="EMBL" id="AOKF01003788">
    <property type="protein sequence ID" value="EPN31533.1"/>
    <property type="molecule type" value="Genomic_DNA"/>
</dbReference>
<protein>
    <submittedName>
        <fullName evidence="1">Rhs family protein</fullName>
    </submittedName>
</protein>
<accession>A0A656JJZ8</accession>
<evidence type="ECO:0000313" key="2">
    <source>
        <dbReference type="Proteomes" id="UP000018849"/>
    </source>
</evidence>
<evidence type="ECO:0000313" key="1">
    <source>
        <dbReference type="EMBL" id="EPN31533.1"/>
    </source>
</evidence>